<accession>A0ABV8CWX3</accession>
<reference evidence="2" key="1">
    <citation type="journal article" date="2019" name="Int. J. Syst. Evol. Microbiol.">
        <title>The Global Catalogue of Microorganisms (GCM) 10K type strain sequencing project: providing services to taxonomists for standard genome sequencing and annotation.</title>
        <authorList>
            <consortium name="The Broad Institute Genomics Platform"/>
            <consortium name="The Broad Institute Genome Sequencing Center for Infectious Disease"/>
            <person name="Wu L."/>
            <person name="Ma J."/>
        </authorList>
    </citation>
    <scope>NUCLEOTIDE SEQUENCE [LARGE SCALE GENOMIC DNA]</scope>
    <source>
        <strain evidence="2">CCUG 67170</strain>
    </source>
</reference>
<name>A0ABV8CWX3_9STRE</name>
<proteinExistence type="predicted"/>
<dbReference type="Proteomes" id="UP001595807">
    <property type="component" value="Unassembled WGS sequence"/>
</dbReference>
<keyword evidence="2" id="KW-1185">Reference proteome</keyword>
<dbReference type="RefSeq" id="WP_380427410.1">
    <property type="nucleotide sequence ID" value="NZ_JBHRZV010000051.1"/>
</dbReference>
<organism evidence="1 2">
    <name type="scientific">Streptococcus caprae</name>
    <dbReference type="NCBI Taxonomy" id="1640501"/>
    <lineage>
        <taxon>Bacteria</taxon>
        <taxon>Bacillati</taxon>
        <taxon>Bacillota</taxon>
        <taxon>Bacilli</taxon>
        <taxon>Lactobacillales</taxon>
        <taxon>Streptococcaceae</taxon>
        <taxon>Streptococcus</taxon>
    </lineage>
</organism>
<evidence type="ECO:0000313" key="1">
    <source>
        <dbReference type="EMBL" id="MFC3928654.1"/>
    </source>
</evidence>
<sequence length="211" mass="23861">MYQELSTYLSYQGDHYIKPERAGALAPLMVELKDAGQEARKVFTSLSKALEERIRPFKMTRVSNWANQAQIARPHFWTYYRLPEDSEDDVALAIRLYGESDDFGVSVEVSFIERKKSESTLAKQARVLSVPIAEPFYYIVQVDGVSHREPGTEGNRQSLQEGLAAGQVRKVLVKTDIPITADLSQEGLLNQLVERVNLAMPYLQATKEAEH</sequence>
<comment type="caution">
    <text evidence="1">The sequence shown here is derived from an EMBL/GenBank/DDBJ whole genome shotgun (WGS) entry which is preliminary data.</text>
</comment>
<protein>
    <submittedName>
        <fullName evidence="1">HI_0552 family protein</fullName>
    </submittedName>
</protein>
<gene>
    <name evidence="1" type="ORF">ACFORF_08790</name>
</gene>
<dbReference type="EMBL" id="JBHRZV010000051">
    <property type="protein sequence ID" value="MFC3928654.1"/>
    <property type="molecule type" value="Genomic_DNA"/>
</dbReference>
<evidence type="ECO:0000313" key="2">
    <source>
        <dbReference type="Proteomes" id="UP001595807"/>
    </source>
</evidence>